<dbReference type="InterPro" id="IPR011990">
    <property type="entry name" value="TPR-like_helical_dom_sf"/>
</dbReference>
<dbReference type="eggNOG" id="KOG4162">
    <property type="taxonomic scope" value="Eukaryota"/>
</dbReference>
<feature type="region of interest" description="Disordered" evidence="4">
    <location>
        <begin position="161"/>
        <end position="180"/>
    </location>
</feature>
<dbReference type="RefSeq" id="XP_002948718.1">
    <property type="nucleotide sequence ID" value="XM_002948672.1"/>
</dbReference>
<protein>
    <submittedName>
        <fullName evidence="5">Uncharacterized protein</fullName>
    </submittedName>
</protein>
<dbReference type="STRING" id="3068.D8TQV6"/>
<evidence type="ECO:0000313" key="6">
    <source>
        <dbReference type="Proteomes" id="UP000001058"/>
    </source>
</evidence>
<dbReference type="KEGG" id="vcn:VOLCADRAFT_89129"/>
<evidence type="ECO:0000256" key="3">
    <source>
        <dbReference type="PROSITE-ProRule" id="PRU00339"/>
    </source>
</evidence>
<dbReference type="Proteomes" id="UP000001058">
    <property type="component" value="Unassembled WGS sequence"/>
</dbReference>
<reference evidence="5 6" key="1">
    <citation type="journal article" date="2010" name="Science">
        <title>Genomic analysis of organismal complexity in the multicellular green alga Volvox carteri.</title>
        <authorList>
            <person name="Prochnik S.E."/>
            <person name="Umen J."/>
            <person name="Nedelcu A.M."/>
            <person name="Hallmann A."/>
            <person name="Miller S.M."/>
            <person name="Nishii I."/>
            <person name="Ferris P."/>
            <person name="Kuo A."/>
            <person name="Mitros T."/>
            <person name="Fritz-Laylin L.K."/>
            <person name="Hellsten U."/>
            <person name="Chapman J."/>
            <person name="Simakov O."/>
            <person name="Rensing S.A."/>
            <person name="Terry A."/>
            <person name="Pangilinan J."/>
            <person name="Kapitonov V."/>
            <person name="Jurka J."/>
            <person name="Salamov A."/>
            <person name="Shapiro H."/>
            <person name="Schmutz J."/>
            <person name="Grimwood J."/>
            <person name="Lindquist E."/>
            <person name="Lucas S."/>
            <person name="Grigoriev I.V."/>
            <person name="Schmitt R."/>
            <person name="Kirk D."/>
            <person name="Rokhsar D.S."/>
        </authorList>
    </citation>
    <scope>NUCLEOTIDE SEQUENCE [LARGE SCALE GENOMIC DNA]</scope>
    <source>
        <strain evidence="6">f. Nagariensis / Eve</strain>
    </source>
</reference>
<dbReference type="SUPFAM" id="SSF48452">
    <property type="entry name" value="TPR-like"/>
    <property type="match status" value="1"/>
</dbReference>
<sequence>MINITMSLTSSQQQLSEAFRSKDGKLPEIFRILAETKAAPDTAETWITAAKIALSKDEPEHCKGILEAFRESNHDNLAATLLLSKACQRLGSEDALDESVVLARKAVSIASGAEDVLRASVQLAMSLGNRARLRTRQQVERQQDRDEAIRVLSSLEALSSASREAGSSNPPPAAVSSSSSSSADVVQGLYTIALLQAEHGGSQLRAAKDSAVTAWQAAQTAGESQLTSLSLVLLSNILSAGWPGAQGGACMPGPATPSSPSSPPLGATQPPFWSDVLVWRLRSRLLAALEDTGPSLAALVTAKKLLAGWLERGALPAGVTKATAEEELAKVWGELAVAMAHAGGGQEAAEALASIDQALALRPWAADTRHSLGAVHEALGQYDEAAAAYDDALALDPTHAPTLLRKGALHVRNGSRPDLAAARDLLAEALRYDPRNAAGWHELGRVAAALEHRAQAEEHMLIAVRLASEAPAMQFSELPMGPPTSSG</sequence>
<dbReference type="SMART" id="SM00028">
    <property type="entry name" value="TPR"/>
    <property type="match status" value="3"/>
</dbReference>
<feature type="repeat" description="TPR" evidence="3">
    <location>
        <begin position="366"/>
        <end position="399"/>
    </location>
</feature>
<dbReference type="Pfam" id="PF07719">
    <property type="entry name" value="TPR_2"/>
    <property type="match status" value="1"/>
</dbReference>
<dbReference type="PANTHER" id="PTHR44102:SF5">
    <property type="entry name" value="PROTEIN NPG1"/>
    <property type="match status" value="1"/>
</dbReference>
<dbReference type="Gene3D" id="1.25.40.10">
    <property type="entry name" value="Tetratricopeptide repeat domain"/>
    <property type="match status" value="1"/>
</dbReference>
<evidence type="ECO:0000313" key="5">
    <source>
        <dbReference type="EMBL" id="EFJ50098.1"/>
    </source>
</evidence>
<proteinExistence type="predicted"/>
<evidence type="ECO:0000256" key="1">
    <source>
        <dbReference type="ARBA" id="ARBA00022737"/>
    </source>
</evidence>
<dbReference type="EMBL" id="GL378332">
    <property type="protein sequence ID" value="EFJ50098.1"/>
    <property type="molecule type" value="Genomic_DNA"/>
</dbReference>
<dbReference type="OrthoDB" id="545197at2759"/>
<keyword evidence="6" id="KW-1185">Reference proteome</keyword>
<keyword evidence="1" id="KW-0677">Repeat</keyword>
<keyword evidence="2 3" id="KW-0802">TPR repeat</keyword>
<dbReference type="AlphaFoldDB" id="D8TQV6"/>
<accession>D8TQV6</accession>
<evidence type="ECO:0000256" key="4">
    <source>
        <dbReference type="SAM" id="MobiDB-lite"/>
    </source>
</evidence>
<dbReference type="InterPro" id="IPR013105">
    <property type="entry name" value="TPR_2"/>
</dbReference>
<dbReference type="InterPro" id="IPR019734">
    <property type="entry name" value="TPR_rpt"/>
</dbReference>
<dbReference type="InParanoid" id="D8TQV6"/>
<dbReference type="PROSITE" id="PS50293">
    <property type="entry name" value="TPR_REGION"/>
    <property type="match status" value="1"/>
</dbReference>
<dbReference type="PROSITE" id="PS50005">
    <property type="entry name" value="TPR"/>
    <property type="match status" value="1"/>
</dbReference>
<dbReference type="InterPro" id="IPR043376">
    <property type="entry name" value="NPG1-like"/>
</dbReference>
<dbReference type="GeneID" id="9623547"/>
<evidence type="ECO:0000256" key="2">
    <source>
        <dbReference type="ARBA" id="ARBA00022803"/>
    </source>
</evidence>
<gene>
    <name evidence="5" type="ORF">VOLCADRAFT_89129</name>
</gene>
<organism evidence="6">
    <name type="scientific">Volvox carteri f. nagariensis</name>
    <dbReference type="NCBI Taxonomy" id="3068"/>
    <lineage>
        <taxon>Eukaryota</taxon>
        <taxon>Viridiplantae</taxon>
        <taxon>Chlorophyta</taxon>
        <taxon>core chlorophytes</taxon>
        <taxon>Chlorophyceae</taxon>
        <taxon>CS clade</taxon>
        <taxon>Chlamydomonadales</taxon>
        <taxon>Volvocaceae</taxon>
        <taxon>Volvox</taxon>
    </lineage>
</organism>
<name>D8TQV6_VOLCA</name>
<dbReference type="PANTHER" id="PTHR44102">
    <property type="entry name" value="PROTEIN NPG1"/>
    <property type="match status" value="1"/>
</dbReference>